<dbReference type="Proteomes" id="UP000292235">
    <property type="component" value="Chromosome"/>
</dbReference>
<accession>A0A4P6PVM8</accession>
<evidence type="ECO:0000313" key="3">
    <source>
        <dbReference type="Proteomes" id="UP000292235"/>
    </source>
</evidence>
<reference evidence="2 3" key="1">
    <citation type="submission" date="2019-02" db="EMBL/GenBank/DDBJ databases">
        <authorList>
            <person name="Khodamoradi S."/>
            <person name="Hahnke R.L."/>
            <person name="Kaempfer P."/>
            <person name="Schumann P."/>
            <person name="Rohde M."/>
            <person name="Steinert M."/>
            <person name="Luzhetskyy A."/>
            <person name="Wink J."/>
            <person name="Ruckert C."/>
        </authorList>
    </citation>
    <scope>NUCLEOTIDE SEQUENCE [LARGE SCALE GENOMIC DNA]</scope>
    <source>
        <strain evidence="2 3">M2</strain>
    </source>
</reference>
<organism evidence="2 3">
    <name type="scientific">Streptomonospora litoralis</name>
    <dbReference type="NCBI Taxonomy" id="2498135"/>
    <lineage>
        <taxon>Bacteria</taxon>
        <taxon>Bacillati</taxon>
        <taxon>Actinomycetota</taxon>
        <taxon>Actinomycetes</taxon>
        <taxon>Streptosporangiales</taxon>
        <taxon>Nocardiopsidaceae</taxon>
        <taxon>Streptomonospora</taxon>
    </lineage>
</organism>
<name>A0A4P6PVM8_9ACTN</name>
<keyword evidence="3" id="KW-1185">Reference proteome</keyword>
<dbReference type="AlphaFoldDB" id="A0A4P6PVM8"/>
<dbReference type="EMBL" id="CP036455">
    <property type="protein sequence ID" value="QBI52133.1"/>
    <property type="molecule type" value="Genomic_DNA"/>
</dbReference>
<sequence>MLEGMPAKPTAAQRRHAALRTALDAQLAALDEPPYTGPDRPSPVLGACAEAVLRAGDAGAAPKRSAVKAAVRGTLAELAERAPGHSLEVRVPPHGAVQVVEGPRHTRGTPPGVVETDPLTWLALAVGTTTWEDALAAGSVAAGGTRADLSRLLPLWPPARPGGHGPDEQRLS</sequence>
<evidence type="ECO:0000313" key="2">
    <source>
        <dbReference type="EMBL" id="QBI52133.1"/>
    </source>
</evidence>
<protein>
    <recommendedName>
        <fullName evidence="1">Bacterial SCP orthologue domain-containing protein</fullName>
    </recommendedName>
</protein>
<dbReference type="InterPro" id="IPR041629">
    <property type="entry name" value="SCP_3"/>
</dbReference>
<evidence type="ECO:0000259" key="1">
    <source>
        <dbReference type="Pfam" id="PF17844"/>
    </source>
</evidence>
<dbReference type="Pfam" id="PF17844">
    <property type="entry name" value="SCP_3"/>
    <property type="match status" value="1"/>
</dbReference>
<dbReference type="KEGG" id="strr:EKD16_01580"/>
<dbReference type="Gene3D" id="3.30.1050.40">
    <property type="match status" value="1"/>
</dbReference>
<feature type="domain" description="Bacterial SCP orthologue" evidence="1">
    <location>
        <begin position="64"/>
        <end position="155"/>
    </location>
</feature>
<proteinExistence type="predicted"/>
<gene>
    <name evidence="2" type="ORF">EKD16_01580</name>
</gene>